<dbReference type="AlphaFoldDB" id="A0A067RIE2"/>
<protein>
    <submittedName>
        <fullName evidence="2">Uncharacterized protein</fullName>
    </submittedName>
</protein>
<dbReference type="InParanoid" id="A0A067RIE2"/>
<sequence length="150" mass="16855">MIIIRVLSLVVLCNNHSFNFLPPPPPNPQTLEYSWLSLLDRPRFICNPSLPKSVSSIQLFGSTKVTPLVFAMQSYLSFNAPIRRHGTSLRLSTPFRTNFDLGNLVFAFCTRAYTSPITYYGFAALLKSRAYTSPITYYGFAALKSSFVPT</sequence>
<proteinExistence type="predicted"/>
<dbReference type="EMBL" id="KK852456">
    <property type="protein sequence ID" value="KDR23611.1"/>
    <property type="molecule type" value="Genomic_DNA"/>
</dbReference>
<feature type="signal peptide" evidence="1">
    <location>
        <begin position="1"/>
        <end position="17"/>
    </location>
</feature>
<evidence type="ECO:0000256" key="1">
    <source>
        <dbReference type="SAM" id="SignalP"/>
    </source>
</evidence>
<keyword evidence="1" id="KW-0732">Signal</keyword>
<organism evidence="2 3">
    <name type="scientific">Zootermopsis nevadensis</name>
    <name type="common">Dampwood termite</name>
    <dbReference type="NCBI Taxonomy" id="136037"/>
    <lineage>
        <taxon>Eukaryota</taxon>
        <taxon>Metazoa</taxon>
        <taxon>Ecdysozoa</taxon>
        <taxon>Arthropoda</taxon>
        <taxon>Hexapoda</taxon>
        <taxon>Insecta</taxon>
        <taxon>Pterygota</taxon>
        <taxon>Neoptera</taxon>
        <taxon>Polyneoptera</taxon>
        <taxon>Dictyoptera</taxon>
        <taxon>Blattodea</taxon>
        <taxon>Blattoidea</taxon>
        <taxon>Termitoidae</taxon>
        <taxon>Termopsidae</taxon>
        <taxon>Zootermopsis</taxon>
    </lineage>
</organism>
<name>A0A067RIE2_ZOONE</name>
<dbReference type="Proteomes" id="UP000027135">
    <property type="component" value="Unassembled WGS sequence"/>
</dbReference>
<evidence type="ECO:0000313" key="2">
    <source>
        <dbReference type="EMBL" id="KDR23611.1"/>
    </source>
</evidence>
<reference evidence="2 3" key="1">
    <citation type="journal article" date="2014" name="Nat. Commun.">
        <title>Molecular traces of alternative social organization in a termite genome.</title>
        <authorList>
            <person name="Terrapon N."/>
            <person name="Li C."/>
            <person name="Robertson H.M."/>
            <person name="Ji L."/>
            <person name="Meng X."/>
            <person name="Booth W."/>
            <person name="Chen Z."/>
            <person name="Childers C.P."/>
            <person name="Glastad K.M."/>
            <person name="Gokhale K."/>
            <person name="Gowin J."/>
            <person name="Gronenberg W."/>
            <person name="Hermansen R.A."/>
            <person name="Hu H."/>
            <person name="Hunt B.G."/>
            <person name="Huylmans A.K."/>
            <person name="Khalil S.M."/>
            <person name="Mitchell R.D."/>
            <person name="Munoz-Torres M.C."/>
            <person name="Mustard J.A."/>
            <person name="Pan H."/>
            <person name="Reese J.T."/>
            <person name="Scharf M.E."/>
            <person name="Sun F."/>
            <person name="Vogel H."/>
            <person name="Xiao J."/>
            <person name="Yang W."/>
            <person name="Yang Z."/>
            <person name="Yang Z."/>
            <person name="Zhou J."/>
            <person name="Zhu J."/>
            <person name="Brent C.S."/>
            <person name="Elsik C.G."/>
            <person name="Goodisman M.A."/>
            <person name="Liberles D.A."/>
            <person name="Roe R.M."/>
            <person name="Vargo E.L."/>
            <person name="Vilcinskas A."/>
            <person name="Wang J."/>
            <person name="Bornberg-Bauer E."/>
            <person name="Korb J."/>
            <person name="Zhang G."/>
            <person name="Liebig J."/>
        </authorList>
    </citation>
    <scope>NUCLEOTIDE SEQUENCE [LARGE SCALE GENOMIC DNA]</scope>
    <source>
        <tissue evidence="2">Whole organism</tissue>
    </source>
</reference>
<keyword evidence="3" id="KW-1185">Reference proteome</keyword>
<gene>
    <name evidence="2" type="ORF">L798_12170</name>
</gene>
<feature type="chain" id="PRO_5001648583" evidence="1">
    <location>
        <begin position="18"/>
        <end position="150"/>
    </location>
</feature>
<accession>A0A067RIE2</accession>
<evidence type="ECO:0000313" key="3">
    <source>
        <dbReference type="Proteomes" id="UP000027135"/>
    </source>
</evidence>